<evidence type="ECO:0000259" key="7">
    <source>
        <dbReference type="Pfam" id="PF19955"/>
    </source>
</evidence>
<dbReference type="PANTHER" id="PTHR14389">
    <property type="entry name" value="SI:CH1073-475A24.1"/>
    <property type="match status" value="1"/>
</dbReference>
<proteinExistence type="inferred from homology"/>
<name>A0ABU2PSN6_9ACTN</name>
<dbReference type="Pfam" id="PF13365">
    <property type="entry name" value="Trypsin_2"/>
    <property type="match status" value="1"/>
</dbReference>
<evidence type="ECO:0000256" key="6">
    <source>
        <dbReference type="RuleBase" id="RU004296"/>
    </source>
</evidence>
<keyword evidence="4 6" id="KW-0378">Hydrolase</keyword>
<dbReference type="EMBL" id="JAVRFA010000003">
    <property type="protein sequence ID" value="MDT0394019.1"/>
    <property type="molecule type" value="Genomic_DNA"/>
</dbReference>
<dbReference type="Gene3D" id="2.40.10.10">
    <property type="entry name" value="Trypsin-like serine proteases"/>
    <property type="match status" value="2"/>
</dbReference>
<evidence type="ECO:0000256" key="3">
    <source>
        <dbReference type="ARBA" id="ARBA00022729"/>
    </source>
</evidence>
<dbReference type="SUPFAM" id="SSF50494">
    <property type="entry name" value="Trypsin-like serine proteases"/>
    <property type="match status" value="1"/>
</dbReference>
<keyword evidence="5 6" id="KW-0720">Serine protease</keyword>
<feature type="domain" description="Effector-associated" evidence="7">
    <location>
        <begin position="12"/>
        <end position="79"/>
    </location>
</feature>
<gene>
    <name evidence="8" type="ORF">RM705_04755</name>
</gene>
<dbReference type="EC" id="3.4.21.-" evidence="6"/>
<dbReference type="Pfam" id="PF19955">
    <property type="entry name" value="EAD1"/>
    <property type="match status" value="1"/>
</dbReference>
<dbReference type="RefSeq" id="WP_311641557.1">
    <property type="nucleotide sequence ID" value="NZ_JAVRFA010000003.1"/>
</dbReference>
<evidence type="ECO:0000256" key="1">
    <source>
        <dbReference type="ARBA" id="ARBA00008764"/>
    </source>
</evidence>
<comment type="caution">
    <text evidence="8">The sequence shown here is derived from an EMBL/GenBank/DDBJ whole genome shotgun (WGS) entry which is preliminary data.</text>
</comment>
<evidence type="ECO:0000256" key="4">
    <source>
        <dbReference type="ARBA" id="ARBA00022801"/>
    </source>
</evidence>
<accession>A0ABU2PSN6</accession>
<dbReference type="InterPro" id="IPR009003">
    <property type="entry name" value="Peptidase_S1_PA"/>
</dbReference>
<dbReference type="PRINTS" id="PR00839">
    <property type="entry name" value="V8PROTEASE"/>
</dbReference>
<evidence type="ECO:0000313" key="8">
    <source>
        <dbReference type="EMBL" id="MDT0394019.1"/>
    </source>
</evidence>
<evidence type="ECO:0000256" key="5">
    <source>
        <dbReference type="ARBA" id="ARBA00022825"/>
    </source>
</evidence>
<keyword evidence="3" id="KW-0732">Signal</keyword>
<protein>
    <recommendedName>
        <fullName evidence="6">Serine protease</fullName>
        <ecNumber evidence="6">3.4.21.-</ecNumber>
    </recommendedName>
</protein>
<evidence type="ECO:0000313" key="9">
    <source>
        <dbReference type="Proteomes" id="UP001183881"/>
    </source>
</evidence>
<organism evidence="8 9">
    <name type="scientific">Streptomyces edwardsiae</name>
    <dbReference type="NCBI Taxonomy" id="3075527"/>
    <lineage>
        <taxon>Bacteria</taxon>
        <taxon>Bacillati</taxon>
        <taxon>Actinomycetota</taxon>
        <taxon>Actinomycetes</taxon>
        <taxon>Kitasatosporales</taxon>
        <taxon>Streptomycetaceae</taxon>
        <taxon>Streptomyces</taxon>
    </lineage>
</organism>
<keyword evidence="9" id="KW-1185">Reference proteome</keyword>
<dbReference type="PANTHER" id="PTHR14389:SF3">
    <property type="entry name" value="PROTEIN FAM111A-LIKE"/>
    <property type="match status" value="1"/>
</dbReference>
<dbReference type="InterPro" id="IPR045430">
    <property type="entry name" value="EAD1"/>
</dbReference>
<sequence>MTHFVDRVPFEWSAPGALELRDLLASAYSRSAPAEQLAKRAEVATGYVDWERPMMTVWFDLMETASNQKRLRALLEAVTSGPDRAVGDRVRELLAAHPVVAAPDRPAKAPDFAHFADPDEQERRIFRAGTLQDVVFLRRGTELATAVCRLRVTAADGAQYHGTAFRIADDLLLTNHHVLFDDQGEKPVAVEAWFGYEADLHGRTREHRVVTCEPASAVGEPGPDWAVVRGGAGLPDDAMRVALPESVSVSVDDRVCIIQHPHGGVKKLAARHNVVRHVDDTVLQYWTDTEQGSSGSPVFDERWGLVALHRRWRRIDAGGRQPVEYRNEGVRIDRVVEGLKRKRLV</sequence>
<dbReference type="Proteomes" id="UP001183881">
    <property type="component" value="Unassembled WGS sequence"/>
</dbReference>
<dbReference type="InterPro" id="IPR008256">
    <property type="entry name" value="Peptidase_S1B"/>
</dbReference>
<dbReference type="InterPro" id="IPR043504">
    <property type="entry name" value="Peptidase_S1_PA_chymotrypsin"/>
</dbReference>
<comment type="similarity">
    <text evidence="1 6">Belongs to the peptidase S1B family.</text>
</comment>
<evidence type="ECO:0000256" key="2">
    <source>
        <dbReference type="ARBA" id="ARBA00022670"/>
    </source>
</evidence>
<keyword evidence="2 6" id="KW-0645">Protease</keyword>
<reference evidence="9" key="1">
    <citation type="submission" date="2023-07" db="EMBL/GenBank/DDBJ databases">
        <title>30 novel species of actinomycetes from the DSMZ collection.</title>
        <authorList>
            <person name="Nouioui I."/>
        </authorList>
    </citation>
    <scope>NUCLEOTIDE SEQUENCE [LARGE SCALE GENOMIC DNA]</scope>
    <source>
        <strain evidence="9">DSM 41636</strain>
    </source>
</reference>